<evidence type="ECO:0000313" key="2">
    <source>
        <dbReference type="Proteomes" id="UP001148313"/>
    </source>
</evidence>
<organism evidence="1 2">
    <name type="scientific">Hoeflea poritis</name>
    <dbReference type="NCBI Taxonomy" id="2993659"/>
    <lineage>
        <taxon>Bacteria</taxon>
        <taxon>Pseudomonadati</taxon>
        <taxon>Pseudomonadota</taxon>
        <taxon>Alphaproteobacteria</taxon>
        <taxon>Hyphomicrobiales</taxon>
        <taxon>Rhizobiaceae</taxon>
        <taxon>Hoeflea</taxon>
    </lineage>
</organism>
<protein>
    <submittedName>
        <fullName evidence="1">Uncharacterized protein</fullName>
    </submittedName>
</protein>
<name>A0ABT4VLS1_9HYPH</name>
<dbReference type="Proteomes" id="UP001148313">
    <property type="component" value="Unassembled WGS sequence"/>
</dbReference>
<comment type="caution">
    <text evidence="1">The sequence shown here is derived from an EMBL/GenBank/DDBJ whole genome shotgun (WGS) entry which is preliminary data.</text>
</comment>
<gene>
    <name evidence="1" type="ORF">OOZ53_09615</name>
</gene>
<dbReference type="EMBL" id="JAPJZH010000005">
    <property type="protein sequence ID" value="MDA4845605.1"/>
    <property type="molecule type" value="Genomic_DNA"/>
</dbReference>
<evidence type="ECO:0000313" key="1">
    <source>
        <dbReference type="EMBL" id="MDA4845605.1"/>
    </source>
</evidence>
<reference evidence="1" key="1">
    <citation type="submission" date="2022-11" db="EMBL/GenBank/DDBJ databases">
        <title>Hoeflea poritis sp. nov., isolated from scleractinian coral Porites lutea.</title>
        <authorList>
            <person name="Zhang G."/>
            <person name="Wei Q."/>
            <person name="Cai L."/>
        </authorList>
    </citation>
    <scope>NUCLEOTIDE SEQUENCE</scope>
    <source>
        <strain evidence="1">E7-10</strain>
    </source>
</reference>
<keyword evidence="2" id="KW-1185">Reference proteome</keyword>
<dbReference type="RefSeq" id="WP_271089263.1">
    <property type="nucleotide sequence ID" value="NZ_JAPJZH010000005.1"/>
</dbReference>
<accession>A0ABT4VLS1</accession>
<proteinExistence type="predicted"/>
<sequence length="83" mass="9010">MRAFDITGLFSALTLPFPGRLARIRDANPDKSLVECLRTPRDPGTAPFVLCPYLGTWVSAEMALDHVSRYGPSGDDSDKDGSP</sequence>